<dbReference type="PANTHER" id="PTHR47371:SF3">
    <property type="entry name" value="PHOSPHOGLYCEROL TRANSFERASE I"/>
    <property type="match status" value="1"/>
</dbReference>
<evidence type="ECO:0000313" key="8">
    <source>
        <dbReference type="EMBL" id="SFL78028.1"/>
    </source>
</evidence>
<evidence type="ECO:0000313" key="9">
    <source>
        <dbReference type="Proteomes" id="UP000199048"/>
    </source>
</evidence>
<dbReference type="InterPro" id="IPR000917">
    <property type="entry name" value="Sulfatase_N"/>
</dbReference>
<keyword evidence="2" id="KW-1003">Cell membrane</keyword>
<feature type="transmembrane region" description="Helical" evidence="6">
    <location>
        <begin position="41"/>
        <end position="74"/>
    </location>
</feature>
<evidence type="ECO:0000256" key="1">
    <source>
        <dbReference type="ARBA" id="ARBA00004651"/>
    </source>
</evidence>
<protein>
    <submittedName>
        <fullName evidence="8">Phosphoglycerol transferase MdoB</fullName>
    </submittedName>
</protein>
<dbReference type="AlphaFoldDB" id="A0A1I4KH05"/>
<reference evidence="9" key="1">
    <citation type="submission" date="2016-10" db="EMBL/GenBank/DDBJ databases">
        <authorList>
            <person name="Varghese N."/>
            <person name="Submissions S."/>
        </authorList>
    </citation>
    <scope>NUCLEOTIDE SEQUENCE [LARGE SCALE GENOMIC DNA]</scope>
    <source>
        <strain evidence="9">BL36</strain>
    </source>
</reference>
<dbReference type="SUPFAM" id="SSF53649">
    <property type="entry name" value="Alkaline phosphatase-like"/>
    <property type="match status" value="1"/>
</dbReference>
<sequence>MTTFLIATALTLALCLALEVFVGDSLGPASLKPRDLALRLLGYLLILLFWFVFSWRPWLAGLTCVVSVAALIYVSRAKRSVIGEPLLFSDFVLLPQVPRHPQLYYIPPLWDPRISVPVVLTLIATVIWYRTEPSVLPDAPIPRIAALLGLPLALWLLVLAASRPPLATLVARWFPEPNLEADVARVGLPASLLGYTARALAGSAPVPEVPTLPSGPGDDVVVVIQLESFIDPERLGGPALPAMELFRTRAAQYGRLRVPAHGAYTMRSEHAVLTGRPSDSLGFGRYDPYTSRSGDEPTSLARLAGGRGYETLFLHPFHRDFFRRAKVMQAFGFTDLVMGEAFERAPRVGPYVGDVALGERLLDEVRGRRTPLFLFCVTMENHGPWKPGRLPGIDDPEAQYLHHVVNTGRMIENLVAGLEAIARDRRQTITLCMFGDHAPSLPTCKPGFGGQATDYALFRFGGDRVEPRRQDITADALGRDLRATLARTLAEAPARAR</sequence>
<name>A0A1I4KH05_9HYPH</name>
<keyword evidence="5 6" id="KW-0472">Membrane</keyword>
<dbReference type="Gene3D" id="3.40.720.10">
    <property type="entry name" value="Alkaline Phosphatase, subunit A"/>
    <property type="match status" value="1"/>
</dbReference>
<dbReference type="InterPro" id="IPR017850">
    <property type="entry name" value="Alkaline_phosphatase_core_sf"/>
</dbReference>
<dbReference type="RefSeq" id="WP_092040632.1">
    <property type="nucleotide sequence ID" value="NZ_FOTK01000010.1"/>
</dbReference>
<keyword evidence="9" id="KW-1185">Reference proteome</keyword>
<dbReference type="GO" id="GO:0016740">
    <property type="term" value="F:transferase activity"/>
    <property type="evidence" value="ECO:0007669"/>
    <property type="project" value="UniProtKB-KW"/>
</dbReference>
<dbReference type="InterPro" id="IPR050448">
    <property type="entry name" value="OpgB/LTA_synthase_biosynth"/>
</dbReference>
<comment type="subcellular location">
    <subcellularLocation>
        <location evidence="1">Cell membrane</location>
        <topology evidence="1">Multi-pass membrane protein</topology>
    </subcellularLocation>
</comment>
<dbReference type="EMBL" id="FOTK01000010">
    <property type="protein sequence ID" value="SFL78028.1"/>
    <property type="molecule type" value="Genomic_DNA"/>
</dbReference>
<feature type="transmembrane region" description="Helical" evidence="6">
    <location>
        <begin position="143"/>
        <end position="162"/>
    </location>
</feature>
<evidence type="ECO:0000259" key="7">
    <source>
        <dbReference type="Pfam" id="PF00884"/>
    </source>
</evidence>
<organism evidence="8 9">
    <name type="scientific">Methylobacterium pseudosasicola</name>
    <dbReference type="NCBI Taxonomy" id="582667"/>
    <lineage>
        <taxon>Bacteria</taxon>
        <taxon>Pseudomonadati</taxon>
        <taxon>Pseudomonadota</taxon>
        <taxon>Alphaproteobacteria</taxon>
        <taxon>Hyphomicrobiales</taxon>
        <taxon>Methylobacteriaceae</taxon>
        <taxon>Methylobacterium</taxon>
    </lineage>
</organism>
<dbReference type="Pfam" id="PF00884">
    <property type="entry name" value="Sulfatase"/>
    <property type="match status" value="1"/>
</dbReference>
<keyword evidence="3 6" id="KW-0812">Transmembrane</keyword>
<dbReference type="GO" id="GO:0005886">
    <property type="term" value="C:plasma membrane"/>
    <property type="evidence" value="ECO:0007669"/>
    <property type="project" value="UniProtKB-SubCell"/>
</dbReference>
<evidence type="ECO:0000256" key="5">
    <source>
        <dbReference type="ARBA" id="ARBA00023136"/>
    </source>
</evidence>
<keyword evidence="4 6" id="KW-1133">Transmembrane helix</keyword>
<dbReference type="Proteomes" id="UP000199048">
    <property type="component" value="Unassembled WGS sequence"/>
</dbReference>
<dbReference type="PANTHER" id="PTHR47371">
    <property type="entry name" value="LIPOTEICHOIC ACID SYNTHASE"/>
    <property type="match status" value="1"/>
</dbReference>
<keyword evidence="8" id="KW-0808">Transferase</keyword>
<proteinExistence type="predicted"/>
<dbReference type="OrthoDB" id="5363296at2"/>
<accession>A0A1I4KH05</accession>
<evidence type="ECO:0000256" key="3">
    <source>
        <dbReference type="ARBA" id="ARBA00022692"/>
    </source>
</evidence>
<dbReference type="CDD" id="cd16015">
    <property type="entry name" value="LTA_synthase"/>
    <property type="match status" value="1"/>
</dbReference>
<gene>
    <name evidence="8" type="ORF">SAMN05192568_1010123</name>
</gene>
<dbReference type="STRING" id="582667.SAMN05192568_1010123"/>
<evidence type="ECO:0000256" key="6">
    <source>
        <dbReference type="SAM" id="Phobius"/>
    </source>
</evidence>
<feature type="domain" description="Sulfatase N-terminal" evidence="7">
    <location>
        <begin position="221"/>
        <end position="443"/>
    </location>
</feature>
<evidence type="ECO:0000256" key="4">
    <source>
        <dbReference type="ARBA" id="ARBA00022989"/>
    </source>
</evidence>
<evidence type="ECO:0000256" key="2">
    <source>
        <dbReference type="ARBA" id="ARBA00022475"/>
    </source>
</evidence>